<sequence>MIYRITDNTNDFQDLDIDPFDFVEAMAHKNGLTYSEFERFSWDNKVFGQDWIDIGGDFMPGSKNKPRPELAMWSGPYLMLSPKANKALAPLLAPYGELLPFSVEGDSWHLFNCLTLADVDEARSEALTVDGHWQGVKSLAFPEAEIRNKRIFKTKFNRCTELYCDATLVELIQAHQLTGLEFSPSLIPELL</sequence>
<dbReference type="OrthoDB" id="5881728at2"/>
<evidence type="ECO:0000313" key="2">
    <source>
        <dbReference type="Proteomes" id="UP000188219"/>
    </source>
</evidence>
<dbReference type="AlphaFoldDB" id="A0A1Q2M3G5"/>
<organism evidence="1 2">
    <name type="scientific">Microbulbifer agarilyticus</name>
    <dbReference type="NCBI Taxonomy" id="260552"/>
    <lineage>
        <taxon>Bacteria</taxon>
        <taxon>Pseudomonadati</taxon>
        <taxon>Pseudomonadota</taxon>
        <taxon>Gammaproteobacteria</taxon>
        <taxon>Cellvibrionales</taxon>
        <taxon>Microbulbiferaceae</taxon>
        <taxon>Microbulbifer</taxon>
    </lineage>
</organism>
<protein>
    <submittedName>
        <fullName evidence="1">Uncharacterized protein</fullName>
    </submittedName>
</protein>
<accession>A0A1Q2M3G5</accession>
<keyword evidence="2" id="KW-1185">Reference proteome</keyword>
<dbReference type="STRING" id="260552.Mag101_03185"/>
<gene>
    <name evidence="1" type="ORF">Mag101_03185</name>
</gene>
<dbReference type="KEGG" id="maga:Mag101_03185"/>
<evidence type="ECO:0000313" key="1">
    <source>
        <dbReference type="EMBL" id="AQQ66752.1"/>
    </source>
</evidence>
<name>A0A1Q2M3G5_9GAMM</name>
<dbReference type="Proteomes" id="UP000188219">
    <property type="component" value="Chromosome"/>
</dbReference>
<reference evidence="1" key="1">
    <citation type="submission" date="2017-02" db="EMBL/GenBank/DDBJ databases">
        <title>Genome of Microbulbifer agarilyticus GP101.</title>
        <authorList>
            <person name="Jung J."/>
            <person name="Bae S.S."/>
            <person name="Baek K."/>
        </authorList>
    </citation>
    <scope>NUCLEOTIDE SEQUENCE [LARGE SCALE GENOMIC DNA]</scope>
    <source>
        <strain evidence="1">GP101</strain>
    </source>
</reference>
<proteinExistence type="predicted"/>
<dbReference type="EMBL" id="CP019650">
    <property type="protein sequence ID" value="AQQ66752.1"/>
    <property type="molecule type" value="Genomic_DNA"/>
</dbReference>
<dbReference type="RefSeq" id="WP_077400677.1">
    <property type="nucleotide sequence ID" value="NZ_CP019650.1"/>
</dbReference>